<name>A0A2M6WHQ3_9BACT</name>
<accession>A0A2M6WHQ3</accession>
<dbReference type="Proteomes" id="UP000228635">
    <property type="component" value="Unassembled WGS sequence"/>
</dbReference>
<evidence type="ECO:0000313" key="2">
    <source>
        <dbReference type="Proteomes" id="UP000228635"/>
    </source>
</evidence>
<dbReference type="AlphaFoldDB" id="A0A2M6WHQ3"/>
<reference evidence="2" key="1">
    <citation type="submission" date="2017-09" db="EMBL/GenBank/DDBJ databases">
        <title>Depth-based differentiation of microbial function through sediment-hosted aquifers and enrichment of novel symbionts in the deep terrestrial subsurface.</title>
        <authorList>
            <person name="Probst A.J."/>
            <person name="Ladd B."/>
            <person name="Jarett J.K."/>
            <person name="Geller-Mcgrath D.E."/>
            <person name="Sieber C.M.K."/>
            <person name="Emerson J.B."/>
            <person name="Anantharaman K."/>
            <person name="Thomas B.C."/>
            <person name="Malmstrom R."/>
            <person name="Stieglmeier M."/>
            <person name="Klingl A."/>
            <person name="Woyke T."/>
            <person name="Ryan C.M."/>
            <person name="Banfield J.F."/>
        </authorList>
    </citation>
    <scope>NUCLEOTIDE SEQUENCE [LARGE SCALE GENOMIC DNA]</scope>
</reference>
<evidence type="ECO:0000313" key="1">
    <source>
        <dbReference type="EMBL" id="PIT92310.1"/>
    </source>
</evidence>
<organism evidence="1 2">
    <name type="scientific">Candidatus Harrisonbacteria bacterium CG10_big_fil_rev_8_21_14_0_10_42_17</name>
    <dbReference type="NCBI Taxonomy" id="1974584"/>
    <lineage>
        <taxon>Bacteria</taxon>
        <taxon>Candidatus Harrisoniibacteriota</taxon>
    </lineage>
</organism>
<comment type="caution">
    <text evidence="1">The sequence shown here is derived from an EMBL/GenBank/DDBJ whole genome shotgun (WGS) entry which is preliminary data.</text>
</comment>
<protein>
    <submittedName>
        <fullName evidence="1">Uncharacterized protein</fullName>
    </submittedName>
</protein>
<gene>
    <name evidence="1" type="ORF">COU08_03295</name>
</gene>
<dbReference type="EMBL" id="PFBA01000027">
    <property type="protein sequence ID" value="PIT92310.1"/>
    <property type="molecule type" value="Genomic_DNA"/>
</dbReference>
<sequence length="109" mass="12905">MGRKEKLMTIILIRTYYKRCKRQLEKHLEEIKGDSQVRLEVSRYCEELQSNVSELTRAIVMELKLQANEQLDPKQELPNEIKRKFEELQAKFTPILVKLNRATSNTTIV</sequence>
<proteinExistence type="predicted"/>